<dbReference type="PROSITE" id="PS51192">
    <property type="entry name" value="HELICASE_ATP_BIND_1"/>
    <property type="match status" value="1"/>
</dbReference>
<evidence type="ECO:0000313" key="10">
    <source>
        <dbReference type="EMBL" id="CDP38383.1"/>
    </source>
</evidence>
<keyword evidence="4" id="KW-0347">Helicase</keyword>
<dbReference type="GO" id="GO:0003676">
    <property type="term" value="F:nucleic acid binding"/>
    <property type="evidence" value="ECO:0007669"/>
    <property type="project" value="InterPro"/>
</dbReference>
<accession>A0A060TBN7</accession>
<organism evidence="10">
    <name type="scientific">Blastobotrys adeninivorans</name>
    <name type="common">Yeast</name>
    <name type="synonym">Arxula adeninivorans</name>
    <dbReference type="NCBI Taxonomy" id="409370"/>
    <lineage>
        <taxon>Eukaryota</taxon>
        <taxon>Fungi</taxon>
        <taxon>Dikarya</taxon>
        <taxon>Ascomycota</taxon>
        <taxon>Saccharomycotina</taxon>
        <taxon>Dipodascomycetes</taxon>
        <taxon>Dipodascales</taxon>
        <taxon>Trichomonascaceae</taxon>
        <taxon>Blastobotrys</taxon>
    </lineage>
</organism>
<feature type="region of interest" description="Disordered" evidence="7">
    <location>
        <begin position="21"/>
        <end position="55"/>
    </location>
</feature>
<comment type="catalytic activity">
    <reaction evidence="6">
        <text>ATP + H2O = ADP + phosphate + H(+)</text>
        <dbReference type="Rhea" id="RHEA:13065"/>
        <dbReference type="ChEBI" id="CHEBI:15377"/>
        <dbReference type="ChEBI" id="CHEBI:15378"/>
        <dbReference type="ChEBI" id="CHEBI:30616"/>
        <dbReference type="ChEBI" id="CHEBI:43474"/>
        <dbReference type="ChEBI" id="CHEBI:456216"/>
        <dbReference type="EC" id="3.6.4.13"/>
    </reaction>
</comment>
<evidence type="ECO:0000259" key="8">
    <source>
        <dbReference type="PROSITE" id="PS51192"/>
    </source>
</evidence>
<dbReference type="GO" id="GO:0003724">
    <property type="term" value="F:RNA helicase activity"/>
    <property type="evidence" value="ECO:0007669"/>
    <property type="project" value="UniProtKB-EC"/>
</dbReference>
<dbReference type="GO" id="GO:0005524">
    <property type="term" value="F:ATP binding"/>
    <property type="evidence" value="ECO:0007669"/>
    <property type="project" value="UniProtKB-KW"/>
</dbReference>
<evidence type="ECO:0000256" key="6">
    <source>
        <dbReference type="ARBA" id="ARBA00047984"/>
    </source>
</evidence>
<gene>
    <name evidence="10" type="ORF">GNLVRS02_ARAD1D33440g</name>
</gene>
<dbReference type="AlphaFoldDB" id="A0A060TBN7"/>
<dbReference type="Pfam" id="PF00270">
    <property type="entry name" value="DEAD"/>
    <property type="match status" value="1"/>
</dbReference>
<sequence length="497" mass="54422">MVPRSLGQRWFSSSPLALAKKLKASRAPRQKPSGGGGGGGDAVKQAMPGPPNAGQFGRLQFVDPSQRAAHKNTISKVNEFSQLRIDPGIRNAIDKHLLGHFEVRKPTPIQTIATKAIRSPKADLSKTTKGGLQTYLIAAETGSGKTLSYLAPILSDLKENPATDENGTDLSRANIVRSVVLVPTLELISQVGETLSKMNLNKDGLHLTHAVSGFGLDKSISKIRHRTDVLVTTPDRFLNLFKDPIAAKSALRYCQHLVVDEADTLMDQSFHESTTKAIGMLPNLRKLIFCTATVPRRFDKAIESMYPNAMRILAPSLHRIPNHVSFKMVDVSKHPYNNNKPLALEMALYAIYKDNTEPGLVKRVVVFVNKASSIEQIVETLNAKGYQAVGTSGSITPKERMGLVHDFVHAAPSAEESESKMLVLVTTDVLARGVDMQGVRNVILYDLPHSSTDLLHRAGRTGRLKKRGRVVVLVSNKERKPWVNGLEKIVKSGRPLT</sequence>
<evidence type="ECO:0000256" key="2">
    <source>
        <dbReference type="ARBA" id="ARBA00022741"/>
    </source>
</evidence>
<dbReference type="Pfam" id="PF00271">
    <property type="entry name" value="Helicase_C"/>
    <property type="match status" value="1"/>
</dbReference>
<evidence type="ECO:0000256" key="4">
    <source>
        <dbReference type="ARBA" id="ARBA00022806"/>
    </source>
</evidence>
<evidence type="ECO:0000256" key="1">
    <source>
        <dbReference type="ARBA" id="ARBA00012552"/>
    </source>
</evidence>
<dbReference type="InterPro" id="IPR027417">
    <property type="entry name" value="P-loop_NTPase"/>
</dbReference>
<name>A0A060TBN7_BLAAD</name>
<dbReference type="SUPFAM" id="SSF52540">
    <property type="entry name" value="P-loop containing nucleoside triphosphate hydrolases"/>
    <property type="match status" value="1"/>
</dbReference>
<evidence type="ECO:0000256" key="7">
    <source>
        <dbReference type="SAM" id="MobiDB-lite"/>
    </source>
</evidence>
<feature type="domain" description="Helicase ATP-binding" evidence="8">
    <location>
        <begin position="126"/>
        <end position="312"/>
    </location>
</feature>
<proteinExistence type="predicted"/>
<dbReference type="PROSITE" id="PS51194">
    <property type="entry name" value="HELICASE_CTER"/>
    <property type="match status" value="1"/>
</dbReference>
<dbReference type="GO" id="GO:0016787">
    <property type="term" value="F:hydrolase activity"/>
    <property type="evidence" value="ECO:0007669"/>
    <property type="project" value="UniProtKB-KW"/>
</dbReference>
<dbReference type="Gene3D" id="3.40.50.300">
    <property type="entry name" value="P-loop containing nucleotide triphosphate hydrolases"/>
    <property type="match status" value="2"/>
</dbReference>
<reference evidence="10" key="2">
    <citation type="submission" date="2014-06" db="EMBL/GenBank/DDBJ databases">
        <title>The complete genome of Blastobotrys (Arxula) adeninivorans LS3 - a yeast of biotechnological interest.</title>
        <authorList>
            <person name="Kunze G."/>
            <person name="Gaillardin C."/>
            <person name="Czernicka M."/>
            <person name="Durrens P."/>
            <person name="Martin T."/>
            <person name="Boer E."/>
            <person name="Gabaldon T."/>
            <person name="Cruz J."/>
            <person name="Talla E."/>
            <person name="Marck C."/>
            <person name="Goffeau A."/>
            <person name="Barbe V."/>
            <person name="Baret P."/>
            <person name="Baronian K."/>
            <person name="Beier S."/>
            <person name="Bleykasten C."/>
            <person name="Bode R."/>
            <person name="Casaregola S."/>
            <person name="Despons L."/>
            <person name="Fairhead C."/>
            <person name="Giersberg M."/>
            <person name="Gierski P."/>
            <person name="Hahnel U."/>
            <person name="Hartmann A."/>
            <person name="Jankowska D."/>
            <person name="Jubin C."/>
            <person name="Jung P."/>
            <person name="Lafontaine I."/>
            <person name="Leh-Louis V."/>
            <person name="Lemaire M."/>
            <person name="Marcet-Houben M."/>
            <person name="Mascher M."/>
            <person name="Morel G."/>
            <person name="Richard G.-F."/>
            <person name="Riechen J."/>
            <person name="Sacerdot C."/>
            <person name="Sarkar A."/>
            <person name="Savel G."/>
            <person name="Schacherer J."/>
            <person name="Sherman D."/>
            <person name="Straub M.-L."/>
            <person name="Stein N."/>
            <person name="Thierry A."/>
            <person name="Trautwein-Schult A."/>
            <person name="Westhof E."/>
            <person name="Worch S."/>
            <person name="Dujon B."/>
            <person name="Souciet J.-L."/>
            <person name="Wincker P."/>
            <person name="Scholz U."/>
            <person name="Neuveglise N."/>
        </authorList>
    </citation>
    <scope>NUCLEOTIDE SEQUENCE</scope>
    <source>
        <strain evidence="10">LS3</strain>
    </source>
</reference>
<evidence type="ECO:0000259" key="9">
    <source>
        <dbReference type="PROSITE" id="PS51194"/>
    </source>
</evidence>
<evidence type="ECO:0000256" key="3">
    <source>
        <dbReference type="ARBA" id="ARBA00022801"/>
    </source>
</evidence>
<dbReference type="EMBL" id="HG937694">
    <property type="protein sequence ID" value="CDP38383.1"/>
    <property type="molecule type" value="Genomic_DNA"/>
</dbReference>
<dbReference type="PhylomeDB" id="A0A060TBN7"/>
<keyword evidence="2" id="KW-0547">Nucleotide-binding</keyword>
<dbReference type="InterPro" id="IPR014001">
    <property type="entry name" value="Helicase_ATP-bd"/>
</dbReference>
<dbReference type="InterPro" id="IPR001650">
    <property type="entry name" value="Helicase_C-like"/>
</dbReference>
<dbReference type="InterPro" id="IPR011545">
    <property type="entry name" value="DEAD/DEAH_box_helicase_dom"/>
</dbReference>
<keyword evidence="3" id="KW-0378">Hydrolase</keyword>
<evidence type="ECO:0000256" key="5">
    <source>
        <dbReference type="ARBA" id="ARBA00022840"/>
    </source>
</evidence>
<dbReference type="SMART" id="SM00490">
    <property type="entry name" value="HELICc"/>
    <property type="match status" value="1"/>
</dbReference>
<feature type="domain" description="Helicase C-terminal" evidence="9">
    <location>
        <begin position="343"/>
        <end position="497"/>
    </location>
</feature>
<reference evidence="10" key="1">
    <citation type="submission" date="2014-02" db="EMBL/GenBank/DDBJ databases">
        <authorList>
            <person name="Genoscope - CEA"/>
        </authorList>
    </citation>
    <scope>NUCLEOTIDE SEQUENCE</scope>
    <source>
        <strain evidence="10">LS3</strain>
    </source>
</reference>
<dbReference type="CDD" id="cd18787">
    <property type="entry name" value="SF2_C_DEAD"/>
    <property type="match status" value="1"/>
</dbReference>
<dbReference type="PANTHER" id="PTHR47960">
    <property type="entry name" value="DEAD-BOX ATP-DEPENDENT RNA HELICASE 50"/>
    <property type="match status" value="1"/>
</dbReference>
<dbReference type="EC" id="3.6.4.13" evidence="1"/>
<dbReference type="SMART" id="SM00487">
    <property type="entry name" value="DEXDc"/>
    <property type="match status" value="1"/>
</dbReference>
<keyword evidence="5" id="KW-0067">ATP-binding</keyword>
<protein>
    <recommendedName>
        <fullName evidence="1">RNA helicase</fullName>
        <ecNumber evidence="1">3.6.4.13</ecNumber>
    </recommendedName>
</protein>